<keyword evidence="4" id="KW-1185">Reference proteome</keyword>
<dbReference type="AlphaFoldDB" id="A0A238UL70"/>
<dbReference type="EMBL" id="SIRL01000001">
    <property type="protein sequence ID" value="TBN53148.1"/>
    <property type="molecule type" value="Genomic_DNA"/>
</dbReference>
<organism evidence="1 3">
    <name type="scientific">Paracoccus sediminis</name>
    <dbReference type="NCBI Taxonomy" id="1214787"/>
    <lineage>
        <taxon>Bacteria</taxon>
        <taxon>Pseudomonadati</taxon>
        <taxon>Pseudomonadota</taxon>
        <taxon>Alphaproteobacteria</taxon>
        <taxon>Rhodobacterales</taxon>
        <taxon>Paracoccaceae</taxon>
        <taxon>Paracoccus</taxon>
    </lineage>
</organism>
<dbReference type="Proteomes" id="UP000292859">
    <property type="component" value="Unassembled WGS sequence"/>
</dbReference>
<dbReference type="RefSeq" id="WP_089386184.1">
    <property type="nucleotide sequence ID" value="NZ_FZNM01000001.1"/>
</dbReference>
<dbReference type="EMBL" id="FZNM01000001">
    <property type="protein sequence ID" value="SNR22800.1"/>
    <property type="molecule type" value="Genomic_DNA"/>
</dbReference>
<accession>A0A238UL70</accession>
<sequence length="307" mass="33374">MFQDRLVELEIVDEDGESADRVRIVVDDRQDRVALPEMDTLLQVWLGYRETGLSMMGQFAVDGRGGEGPVRRLTIEATAADMKGGIRAPRTRAWQDKALSEIVRTIAAEAGLRGVVSAAIADIRWPYLAQTAESNLHFLRRIAQTLDATAKPAGGTLLVSRRGDDSTVGGDPMPNGILTARDLVEWTWAEDGREKVGRVDALWSDVDAAAKQTVSVGDGDPATTLRHVHASEAEARRAAEAEFRRRARGQTTFSAELARFSPQVIAGARMTLTGVSGKCDGQWDLTRVTHTLSDGLRTAVEAKRGVL</sequence>
<gene>
    <name evidence="2" type="ORF">EYF88_02845</name>
    <name evidence="1" type="ORF">SAMN06265378_10155</name>
</gene>
<evidence type="ECO:0000313" key="3">
    <source>
        <dbReference type="Proteomes" id="UP000198409"/>
    </source>
</evidence>
<dbReference type="OrthoDB" id="4070623at2"/>
<evidence type="ECO:0000313" key="4">
    <source>
        <dbReference type="Proteomes" id="UP000292859"/>
    </source>
</evidence>
<name>A0A238UL70_9RHOB</name>
<reference evidence="1" key="1">
    <citation type="submission" date="2017-06" db="EMBL/GenBank/DDBJ databases">
        <authorList>
            <person name="Kim H.J."/>
            <person name="Triplett B.A."/>
        </authorList>
    </citation>
    <scope>NUCLEOTIDE SEQUENCE [LARGE SCALE GENOMIC DNA]</scope>
    <source>
        <strain evidence="1">DSM 26170</strain>
    </source>
</reference>
<dbReference type="Proteomes" id="UP000198409">
    <property type="component" value="Unassembled WGS sequence"/>
</dbReference>
<evidence type="ECO:0000313" key="1">
    <source>
        <dbReference type="EMBL" id="SNR22800.1"/>
    </source>
</evidence>
<reference evidence="2 4" key="3">
    <citation type="submission" date="2019-02" db="EMBL/GenBank/DDBJ databases">
        <authorList>
            <person name="Zhang G."/>
        </authorList>
    </citation>
    <scope>NUCLEOTIDE SEQUENCE [LARGE SCALE GENOMIC DNA]</scope>
    <source>
        <strain evidence="2 4">CMB17</strain>
    </source>
</reference>
<dbReference type="Pfam" id="PF05954">
    <property type="entry name" value="Phage_GPD"/>
    <property type="match status" value="1"/>
</dbReference>
<dbReference type="SUPFAM" id="SSF69279">
    <property type="entry name" value="Phage tail proteins"/>
    <property type="match status" value="1"/>
</dbReference>
<evidence type="ECO:0000313" key="2">
    <source>
        <dbReference type="EMBL" id="TBN53148.1"/>
    </source>
</evidence>
<reference evidence="3" key="2">
    <citation type="submission" date="2017-06" db="EMBL/GenBank/DDBJ databases">
        <authorList>
            <person name="Varghese N."/>
            <person name="Submissions S."/>
        </authorList>
    </citation>
    <scope>NUCLEOTIDE SEQUENCE [LARGE SCALE GENOMIC DNA]</scope>
    <source>
        <strain evidence="3">DSM 26170</strain>
    </source>
</reference>
<protein>
    <submittedName>
        <fullName evidence="2">Phage tail protein</fullName>
    </submittedName>
</protein>
<proteinExistence type="predicted"/>